<keyword evidence="13" id="KW-1185">Reference proteome</keyword>
<comment type="catalytic activity">
    <reaction evidence="8">
        <text>L-tyrosyl-[protein] + ATP = O-phospho-L-tyrosyl-[protein] + ADP + H(+)</text>
        <dbReference type="Rhea" id="RHEA:10596"/>
        <dbReference type="Rhea" id="RHEA-COMP:10136"/>
        <dbReference type="Rhea" id="RHEA-COMP:20101"/>
        <dbReference type="ChEBI" id="CHEBI:15378"/>
        <dbReference type="ChEBI" id="CHEBI:30616"/>
        <dbReference type="ChEBI" id="CHEBI:46858"/>
        <dbReference type="ChEBI" id="CHEBI:61978"/>
        <dbReference type="ChEBI" id="CHEBI:456216"/>
        <dbReference type="EC" id="2.7.10.2"/>
    </reaction>
</comment>
<feature type="domain" description="AAA" evidence="11">
    <location>
        <begin position="551"/>
        <end position="693"/>
    </location>
</feature>
<feature type="transmembrane region" description="Helical" evidence="10">
    <location>
        <begin position="53"/>
        <end position="72"/>
    </location>
</feature>
<evidence type="ECO:0000256" key="5">
    <source>
        <dbReference type="ARBA" id="ARBA00022777"/>
    </source>
</evidence>
<evidence type="ECO:0000313" key="12">
    <source>
        <dbReference type="EMBL" id="WZB87187.1"/>
    </source>
</evidence>
<evidence type="ECO:0000256" key="7">
    <source>
        <dbReference type="ARBA" id="ARBA00023137"/>
    </source>
</evidence>
<evidence type="ECO:0000256" key="6">
    <source>
        <dbReference type="ARBA" id="ARBA00022840"/>
    </source>
</evidence>
<name>A0ABZ2UQB8_9CYAN</name>
<keyword evidence="10" id="KW-1133">Transmembrane helix</keyword>
<evidence type="ECO:0000256" key="8">
    <source>
        <dbReference type="ARBA" id="ARBA00051245"/>
    </source>
</evidence>
<keyword evidence="3" id="KW-0808">Transferase</keyword>
<keyword evidence="5" id="KW-0418">Kinase</keyword>
<dbReference type="Gene3D" id="3.40.50.300">
    <property type="entry name" value="P-loop containing nucleotide triphosphate hydrolases"/>
    <property type="match status" value="1"/>
</dbReference>
<keyword evidence="4" id="KW-0547">Nucleotide-binding</keyword>
<dbReference type="InterPro" id="IPR025669">
    <property type="entry name" value="AAA_dom"/>
</dbReference>
<proteinExistence type="inferred from homology"/>
<dbReference type="EC" id="2.7.10.2" evidence="2"/>
<dbReference type="InterPro" id="IPR005702">
    <property type="entry name" value="Wzc-like_C"/>
</dbReference>
<dbReference type="PANTHER" id="PTHR32309:SF13">
    <property type="entry name" value="FERRIC ENTEROBACTIN TRANSPORT PROTEIN FEPE"/>
    <property type="match status" value="1"/>
</dbReference>
<dbReference type="Pfam" id="PF13614">
    <property type="entry name" value="AAA_31"/>
    <property type="match status" value="1"/>
</dbReference>
<accession>A0ABZ2UQB8</accession>
<keyword evidence="7" id="KW-0829">Tyrosine-protein kinase</keyword>
<gene>
    <name evidence="12" type="ORF">WJM97_17630</name>
</gene>
<keyword evidence="10" id="KW-0812">Transmembrane</keyword>
<reference evidence="12 13" key="1">
    <citation type="submission" date="2024-04" db="EMBL/GenBank/DDBJ databases">
        <title>Okeanomitos corallinicola gen. &amp; sp. nov. (Nostocales, Cyanobacteria), a new toxic marine heterocyst-forming cyanobacterium from a coral reef.</title>
        <authorList>
            <person name="Li H."/>
            <person name="Li R."/>
            <person name="Kang J."/>
            <person name="Hii K.S."/>
            <person name="Mohamed H.F."/>
            <person name="Xu X."/>
            <person name="Luo Z."/>
        </authorList>
    </citation>
    <scope>NUCLEOTIDE SEQUENCE [LARGE SCALE GENOMIC DNA]</scope>
    <source>
        <strain evidence="12 13">TIOX110</strain>
    </source>
</reference>
<dbReference type="CDD" id="cd05387">
    <property type="entry name" value="BY-kinase"/>
    <property type="match status" value="1"/>
</dbReference>
<dbReference type="NCBIfam" id="TIGR01007">
    <property type="entry name" value="eps_fam"/>
    <property type="match status" value="1"/>
</dbReference>
<keyword evidence="6" id="KW-0067">ATP-binding</keyword>
<keyword evidence="10" id="KW-0472">Membrane</keyword>
<comment type="similarity">
    <text evidence="1">Belongs to the CpsD/CapB family.</text>
</comment>
<sequence length="741" mass="83073">MSNQNPGQMSKANENGRLIITPETLPTQNIPYLEVEEDDGSLKDFLGIIRRRALVIVGVVSVVMAYVTYSTLNSKTIYQGSFQLLVEPVNSDSSLGQIPLPDSSIAKSNLDYASQIQVLRSEELIKDVLPKLKSSHPDITYKTLINNLTIRRLGSTKVIEISYKNPDRKKIDLVLETLSKFYLDYSLDKRKTKLNQGLQFVEDQLPAIRNRVAQLQQKLQIFRQRYDFLDPENQSSAVASQLQKLEEERLGIDQQLASARATYISLSTPEGQKATLNDASIYSQLISQLRQLESQLSAELVRFQPDSPSIAVLEEKRQNLLPLIEDEQKRYIGLKLAEAMSAIQLLEVKSQELARVEQQTRQKFQQLPILAREYSEIQRNLQLANESLNRFLATRENLVIQVAQTELPWELIQAPTRGELPILPNIPQNLLMGLFSSLAMGVGIGFLLEKLDNTYHDVASLKEKIKLPFLGTLPIDKSIVGYQSSYSNLIASESESRINIQKNGLLSVFRRQSANAANNYYGQGLFWESLQVLYANIQLLNSDQPIRSLTVSSTMPGDGKTTVSFHLAQIAAALGKRVLLVDGDLRRAQVHKLSGLNNFLGLSNVLTSNMPVEQVIQQLPDMDLLSVITAGSAPPDPARLLSSDKMKQLMEYFNENFDLVIYDAPPMLGLVDARLLAPQTDGMLLVVRIDKTDKSALMQLQDSLRNSPINVLGVVANGDRQKLTSYNYYYSAGREARQSEF</sequence>
<evidence type="ECO:0000259" key="11">
    <source>
        <dbReference type="Pfam" id="PF13614"/>
    </source>
</evidence>
<evidence type="ECO:0000256" key="2">
    <source>
        <dbReference type="ARBA" id="ARBA00011903"/>
    </source>
</evidence>
<dbReference type="PANTHER" id="PTHR32309">
    <property type="entry name" value="TYROSINE-PROTEIN KINASE"/>
    <property type="match status" value="1"/>
</dbReference>
<dbReference type="SUPFAM" id="SSF52540">
    <property type="entry name" value="P-loop containing nucleoside triphosphate hydrolases"/>
    <property type="match status" value="1"/>
</dbReference>
<evidence type="ECO:0000313" key="13">
    <source>
        <dbReference type="Proteomes" id="UP001483337"/>
    </source>
</evidence>
<dbReference type="RefSeq" id="WP_353930101.1">
    <property type="nucleotide sequence ID" value="NZ_CP150886.1"/>
</dbReference>
<evidence type="ECO:0000256" key="4">
    <source>
        <dbReference type="ARBA" id="ARBA00022741"/>
    </source>
</evidence>
<dbReference type="InterPro" id="IPR027417">
    <property type="entry name" value="P-loop_NTPase"/>
</dbReference>
<evidence type="ECO:0000256" key="10">
    <source>
        <dbReference type="SAM" id="Phobius"/>
    </source>
</evidence>
<dbReference type="InterPro" id="IPR050445">
    <property type="entry name" value="Bact_polysacc_biosynth/exp"/>
</dbReference>
<evidence type="ECO:0000256" key="9">
    <source>
        <dbReference type="SAM" id="Coils"/>
    </source>
</evidence>
<feature type="coiled-coil region" evidence="9">
    <location>
        <begin position="198"/>
        <end position="262"/>
    </location>
</feature>
<evidence type="ECO:0000256" key="3">
    <source>
        <dbReference type="ARBA" id="ARBA00022679"/>
    </source>
</evidence>
<dbReference type="EMBL" id="CP150886">
    <property type="protein sequence ID" value="WZB87187.1"/>
    <property type="molecule type" value="Genomic_DNA"/>
</dbReference>
<evidence type="ECO:0000256" key="1">
    <source>
        <dbReference type="ARBA" id="ARBA00007316"/>
    </source>
</evidence>
<keyword evidence="9" id="KW-0175">Coiled coil</keyword>
<dbReference type="Proteomes" id="UP001483337">
    <property type="component" value="Chromosome"/>
</dbReference>
<organism evidence="12 13">
    <name type="scientific">Okeanomitos corallinicola TIOX110</name>
    <dbReference type="NCBI Taxonomy" id="3133117"/>
    <lineage>
        <taxon>Bacteria</taxon>
        <taxon>Bacillati</taxon>
        <taxon>Cyanobacteriota</taxon>
        <taxon>Cyanophyceae</taxon>
        <taxon>Nostocales</taxon>
        <taxon>Aphanizomenonaceae</taxon>
        <taxon>Okeanomitos</taxon>
    </lineage>
</organism>
<protein>
    <recommendedName>
        <fullName evidence="2">non-specific protein-tyrosine kinase</fullName>
        <ecNumber evidence="2">2.7.10.2</ecNumber>
    </recommendedName>
</protein>